<protein>
    <submittedName>
        <fullName evidence="1">Uncharacterized protein</fullName>
    </submittedName>
</protein>
<dbReference type="EMBL" id="BKZW01000002">
    <property type="protein sequence ID" value="GER89549.1"/>
    <property type="molecule type" value="Genomic_DNA"/>
</dbReference>
<dbReference type="Proteomes" id="UP000326912">
    <property type="component" value="Unassembled WGS sequence"/>
</dbReference>
<name>A0A5J4KU16_9CHLR</name>
<keyword evidence="2" id="KW-1185">Reference proteome</keyword>
<sequence>MTSINYPVDNMRLTARKIRDDATNHLQQHETHWSQVQACISPLPGFMQSSLNLVLSKYDQRLRQSFQAQMDYATWLEGAANTMNGLDLDVSKSFKGFSF</sequence>
<evidence type="ECO:0000313" key="2">
    <source>
        <dbReference type="Proteomes" id="UP000326912"/>
    </source>
</evidence>
<dbReference type="RefSeq" id="WP_151757428.1">
    <property type="nucleotide sequence ID" value="NZ_BKZW01000002.1"/>
</dbReference>
<accession>A0A5J4KU16</accession>
<gene>
    <name evidence="1" type="ORF">KDW_37110</name>
</gene>
<evidence type="ECO:0000313" key="1">
    <source>
        <dbReference type="EMBL" id="GER89549.1"/>
    </source>
</evidence>
<organism evidence="1 2">
    <name type="scientific">Dictyobacter vulcani</name>
    <dbReference type="NCBI Taxonomy" id="2607529"/>
    <lineage>
        <taxon>Bacteria</taxon>
        <taxon>Bacillati</taxon>
        <taxon>Chloroflexota</taxon>
        <taxon>Ktedonobacteria</taxon>
        <taxon>Ktedonobacterales</taxon>
        <taxon>Dictyobacteraceae</taxon>
        <taxon>Dictyobacter</taxon>
    </lineage>
</organism>
<dbReference type="AlphaFoldDB" id="A0A5J4KU16"/>
<comment type="caution">
    <text evidence="1">The sequence shown here is derived from an EMBL/GenBank/DDBJ whole genome shotgun (WGS) entry which is preliminary data.</text>
</comment>
<proteinExistence type="predicted"/>
<reference evidence="1 2" key="1">
    <citation type="submission" date="2019-10" db="EMBL/GenBank/DDBJ databases">
        <title>Dictyobacter vulcani sp. nov., within the class Ktedonobacteria, isolated from soil of volcanic Mt. Zao.</title>
        <authorList>
            <person name="Zheng Y."/>
            <person name="Wang C.M."/>
            <person name="Sakai Y."/>
            <person name="Abe K."/>
            <person name="Yokota A."/>
            <person name="Yabe S."/>
        </authorList>
    </citation>
    <scope>NUCLEOTIDE SEQUENCE [LARGE SCALE GENOMIC DNA]</scope>
    <source>
        <strain evidence="1 2">W12</strain>
    </source>
</reference>